<accession>A0A3N2PPC5</accession>
<feature type="compositionally biased region" description="Basic and acidic residues" evidence="1">
    <location>
        <begin position="223"/>
        <end position="233"/>
    </location>
</feature>
<dbReference type="GeneID" id="39575791"/>
<name>A0A3N2PPC5_SODAK</name>
<feature type="region of interest" description="Disordered" evidence="1">
    <location>
        <begin position="201"/>
        <end position="251"/>
    </location>
</feature>
<proteinExistence type="predicted"/>
<evidence type="ECO:0000313" key="3">
    <source>
        <dbReference type="Proteomes" id="UP000272025"/>
    </source>
</evidence>
<keyword evidence="3" id="KW-1185">Reference proteome</keyword>
<protein>
    <submittedName>
        <fullName evidence="2">Uncharacterized protein</fullName>
    </submittedName>
</protein>
<organism evidence="2 3">
    <name type="scientific">Sodiomyces alkalinus (strain CBS 110278 / VKM F-3762 / F11)</name>
    <name type="common">Alkaliphilic filamentous fungus</name>
    <dbReference type="NCBI Taxonomy" id="1314773"/>
    <lineage>
        <taxon>Eukaryota</taxon>
        <taxon>Fungi</taxon>
        <taxon>Dikarya</taxon>
        <taxon>Ascomycota</taxon>
        <taxon>Pezizomycotina</taxon>
        <taxon>Sordariomycetes</taxon>
        <taxon>Hypocreomycetidae</taxon>
        <taxon>Glomerellales</taxon>
        <taxon>Plectosphaerellaceae</taxon>
        <taxon>Sodiomyces</taxon>
    </lineage>
</organism>
<gene>
    <name evidence="2" type="ORF">SODALDRAFT_218045</name>
</gene>
<dbReference type="AlphaFoldDB" id="A0A3N2PPC5"/>
<dbReference type="EMBL" id="ML119059">
    <property type="protein sequence ID" value="ROT36367.1"/>
    <property type="molecule type" value="Genomic_DNA"/>
</dbReference>
<dbReference type="RefSeq" id="XP_028464173.1">
    <property type="nucleotide sequence ID" value="XM_028607313.1"/>
</dbReference>
<reference evidence="2 3" key="1">
    <citation type="journal article" date="2018" name="Mol. Ecol.">
        <title>The obligate alkalophilic soda-lake fungus Sodiomyces alkalinus has shifted to a protein diet.</title>
        <authorList>
            <person name="Grum-Grzhimaylo A.A."/>
            <person name="Falkoski D.L."/>
            <person name="van den Heuvel J."/>
            <person name="Valero-Jimenez C.A."/>
            <person name="Min B."/>
            <person name="Choi I.G."/>
            <person name="Lipzen A."/>
            <person name="Daum C.G."/>
            <person name="Aanen D.K."/>
            <person name="Tsang A."/>
            <person name="Henrissat B."/>
            <person name="Bilanenko E.N."/>
            <person name="de Vries R.P."/>
            <person name="van Kan J.A.L."/>
            <person name="Grigoriev I.V."/>
            <person name="Debets A.J.M."/>
        </authorList>
    </citation>
    <scope>NUCLEOTIDE SEQUENCE [LARGE SCALE GENOMIC DNA]</scope>
    <source>
        <strain evidence="2 3">F11</strain>
    </source>
</reference>
<sequence length="251" mass="27684">MTACGAGEVHLPLEFKYIMREVDSLDGAGMPLDHKLGRTVQFWEGLNESTSVDGASDLVRPGDAIRDLAGLPRDWQVRVGWKSGAGPRSNTSCWIIYCARIGEPAGRDALGRRRNKDHKAWAWRYMVVDEKEHSHVMFNDVCQLLEWCMKDIGLPYPDLPSIGSIPAPKPQVGTGRESRKAPVAVWMSGACLGEPSSKPVLPKLQAQWSGPDELHGNQLPEKAQGKQSEHDPLTDLMLMCNGDMPMPSNSE</sequence>
<evidence type="ECO:0000313" key="2">
    <source>
        <dbReference type="EMBL" id="ROT36367.1"/>
    </source>
</evidence>
<dbReference type="Proteomes" id="UP000272025">
    <property type="component" value="Unassembled WGS sequence"/>
</dbReference>
<evidence type="ECO:0000256" key="1">
    <source>
        <dbReference type="SAM" id="MobiDB-lite"/>
    </source>
</evidence>